<evidence type="ECO:0000313" key="3">
    <source>
        <dbReference type="Proteomes" id="UP000216133"/>
    </source>
</evidence>
<proteinExistence type="predicted"/>
<reference evidence="2 3" key="1">
    <citation type="submission" date="2017-07" db="EMBL/GenBank/DDBJ databases">
        <title>Isolation and whole genome analysis of endospore-forming bacteria from heroin.</title>
        <authorList>
            <person name="Kalinowski J."/>
            <person name="Ahrens B."/>
            <person name="Al-Dilaimi A."/>
            <person name="Winkler A."/>
            <person name="Wibberg D."/>
            <person name="Schleenbecker U."/>
            <person name="Ruckert C."/>
            <person name="Wolfel R."/>
            <person name="Grass G."/>
        </authorList>
    </citation>
    <scope>NUCLEOTIDE SEQUENCE [LARGE SCALE GENOMIC DNA]</scope>
    <source>
        <strain evidence="2 3">7523-2</strain>
    </source>
</reference>
<protein>
    <recommendedName>
        <fullName evidence="4">DNA-binding protein</fullName>
    </recommendedName>
</protein>
<sequence length="76" mass="9146">MYISLQELASYLGVTQSYLMEQARLGNIRGVYDGEMWLFNKTQFEKLKEQLEKRQRQCMKEEEEPIPDDWDAHDED</sequence>
<evidence type="ECO:0008006" key="4">
    <source>
        <dbReference type="Google" id="ProtNLM"/>
    </source>
</evidence>
<dbReference type="EMBL" id="NPBS01000068">
    <property type="protein sequence ID" value="PAF25520.1"/>
    <property type="molecule type" value="Genomic_DNA"/>
</dbReference>
<organism evidence="2 3">
    <name type="scientific">Shouchella clausii</name>
    <name type="common">Alkalihalobacillus clausii</name>
    <dbReference type="NCBI Taxonomy" id="79880"/>
    <lineage>
        <taxon>Bacteria</taxon>
        <taxon>Bacillati</taxon>
        <taxon>Bacillota</taxon>
        <taxon>Bacilli</taxon>
        <taxon>Bacillales</taxon>
        <taxon>Bacillaceae</taxon>
        <taxon>Shouchella</taxon>
    </lineage>
</organism>
<gene>
    <name evidence="2" type="ORF">CHH61_13085</name>
</gene>
<accession>A0A268RZ50</accession>
<feature type="region of interest" description="Disordered" evidence="1">
    <location>
        <begin position="56"/>
        <end position="76"/>
    </location>
</feature>
<dbReference type="InterPro" id="IPR010093">
    <property type="entry name" value="SinI_DNA-bd"/>
</dbReference>
<dbReference type="GO" id="GO:0003677">
    <property type="term" value="F:DNA binding"/>
    <property type="evidence" value="ECO:0007669"/>
    <property type="project" value="InterPro"/>
</dbReference>
<dbReference type="NCBIfam" id="TIGR01764">
    <property type="entry name" value="excise"/>
    <property type="match status" value="1"/>
</dbReference>
<dbReference type="AlphaFoldDB" id="A0A268RZ50"/>
<dbReference type="RefSeq" id="WP_095238507.1">
    <property type="nucleotide sequence ID" value="NZ_CP155469.1"/>
</dbReference>
<name>A0A268RZ50_SHOCL</name>
<evidence type="ECO:0000313" key="2">
    <source>
        <dbReference type="EMBL" id="PAF25520.1"/>
    </source>
</evidence>
<dbReference type="Proteomes" id="UP000216133">
    <property type="component" value="Unassembled WGS sequence"/>
</dbReference>
<comment type="caution">
    <text evidence="2">The sequence shown here is derived from an EMBL/GenBank/DDBJ whole genome shotgun (WGS) entry which is preliminary data.</text>
</comment>
<feature type="compositionally biased region" description="Acidic residues" evidence="1">
    <location>
        <begin position="61"/>
        <end position="76"/>
    </location>
</feature>
<evidence type="ECO:0000256" key="1">
    <source>
        <dbReference type="SAM" id="MobiDB-lite"/>
    </source>
</evidence>